<feature type="disulfide bond" evidence="9">
    <location>
        <begin position="381"/>
        <end position="435"/>
    </location>
</feature>
<feature type="disulfide bond" evidence="9">
    <location>
        <begin position="58"/>
        <end position="351"/>
    </location>
</feature>
<dbReference type="InterPro" id="IPR013785">
    <property type="entry name" value="Aldolase_TIM"/>
</dbReference>
<evidence type="ECO:0000256" key="8">
    <source>
        <dbReference type="PIRSR" id="PIRSR038193-2"/>
    </source>
</evidence>
<dbReference type="PRINTS" id="PR00846">
    <property type="entry name" value="GLHYDRLASE56"/>
</dbReference>
<evidence type="ECO:0000256" key="2">
    <source>
        <dbReference type="ARBA" id="ARBA00008871"/>
    </source>
</evidence>
<accession>A0AAD8DCW2</accession>
<keyword evidence="11" id="KW-0472">Membrane</keyword>
<comment type="caution">
    <text evidence="13">The sequence shown here is derived from an EMBL/GenBank/DDBJ whole genome shotgun (WGS) entry which is preliminary data.</text>
</comment>
<gene>
    <name evidence="13" type="primary">Hyal5</name>
    <name evidence="13" type="ORF">AOXY_G11676</name>
</gene>
<keyword evidence="4 9" id="KW-1015">Disulfide bond</keyword>
<keyword evidence="11" id="KW-1133">Transmembrane helix</keyword>
<feature type="chain" id="PRO_5041991723" description="Hyaluronidase" evidence="12">
    <location>
        <begin position="34"/>
        <end position="493"/>
    </location>
</feature>
<feature type="glycosylation site" description="N-linked (GlcNAc...) asparagine" evidence="8">
    <location>
        <position position="368"/>
    </location>
</feature>
<keyword evidence="5 10" id="KW-0326">Glycosidase</keyword>
<comment type="similarity">
    <text evidence="2 6 10">Belongs to the glycosyl hydrolase 56 family.</text>
</comment>
<reference evidence="13" key="1">
    <citation type="submission" date="2022-02" db="EMBL/GenBank/DDBJ databases">
        <title>Atlantic sturgeon de novo genome assembly.</title>
        <authorList>
            <person name="Stock M."/>
            <person name="Klopp C."/>
            <person name="Guiguen Y."/>
            <person name="Cabau C."/>
            <person name="Parinello H."/>
            <person name="Santidrian Yebra-Pimentel E."/>
            <person name="Kuhl H."/>
            <person name="Dirks R.P."/>
            <person name="Guessner J."/>
            <person name="Wuertz S."/>
            <person name="Du K."/>
            <person name="Schartl M."/>
        </authorList>
    </citation>
    <scope>NUCLEOTIDE SEQUENCE</scope>
    <source>
        <strain evidence="13">STURGEONOMICS-FGT-2020</strain>
        <tissue evidence="13">Whole blood</tissue>
    </source>
</reference>
<feature type="transmembrane region" description="Helical" evidence="11">
    <location>
        <begin position="461"/>
        <end position="486"/>
    </location>
</feature>
<dbReference type="AlphaFoldDB" id="A0AAD8DCW2"/>
<evidence type="ECO:0000256" key="7">
    <source>
        <dbReference type="PIRSR" id="PIRSR038193-1"/>
    </source>
</evidence>
<keyword evidence="3 10" id="KW-0378">Hydrolase</keyword>
<evidence type="ECO:0000256" key="12">
    <source>
        <dbReference type="SAM" id="SignalP"/>
    </source>
</evidence>
<evidence type="ECO:0000256" key="10">
    <source>
        <dbReference type="RuleBase" id="RU610713"/>
    </source>
</evidence>
<dbReference type="FunFam" id="3.20.20.70:FF:000065">
    <property type="entry name" value="Hyaluronidase"/>
    <property type="match status" value="1"/>
</dbReference>
<evidence type="ECO:0000256" key="5">
    <source>
        <dbReference type="ARBA" id="ARBA00023295"/>
    </source>
</evidence>
<evidence type="ECO:0000256" key="11">
    <source>
        <dbReference type="SAM" id="Phobius"/>
    </source>
</evidence>
<evidence type="ECO:0000313" key="13">
    <source>
        <dbReference type="EMBL" id="KAK1167030.1"/>
    </source>
</evidence>
<evidence type="ECO:0000256" key="3">
    <source>
        <dbReference type="ARBA" id="ARBA00022801"/>
    </source>
</evidence>
<dbReference type="Gene3D" id="3.20.20.70">
    <property type="entry name" value="Aldolase class I"/>
    <property type="match status" value="1"/>
</dbReference>
<dbReference type="InterPro" id="IPR018155">
    <property type="entry name" value="Hyaluronidase"/>
</dbReference>
<evidence type="ECO:0000256" key="6">
    <source>
        <dbReference type="PIRNR" id="PIRNR038193"/>
    </source>
</evidence>
<proteinExistence type="inferred from homology"/>
<dbReference type="GO" id="GO:0030214">
    <property type="term" value="P:hyaluronan catabolic process"/>
    <property type="evidence" value="ECO:0007669"/>
    <property type="project" value="TreeGrafter"/>
</dbReference>
<feature type="signal peptide" evidence="12">
    <location>
        <begin position="1"/>
        <end position="33"/>
    </location>
</feature>
<dbReference type="Proteomes" id="UP001230051">
    <property type="component" value="Unassembled WGS sequence"/>
</dbReference>
<evidence type="ECO:0000313" key="14">
    <source>
        <dbReference type="Proteomes" id="UP001230051"/>
    </source>
</evidence>
<keyword evidence="12" id="KW-0732">Signal</keyword>
<dbReference type="Pfam" id="PF01630">
    <property type="entry name" value="Glyco_hydro_56"/>
    <property type="match status" value="1"/>
</dbReference>
<dbReference type="GO" id="GO:0004415">
    <property type="term" value="F:hyalurononglucosaminidase activity"/>
    <property type="evidence" value="ECO:0007669"/>
    <property type="project" value="UniProtKB-UniRule"/>
</dbReference>
<dbReference type="EC" id="3.2.1.35" evidence="10"/>
<dbReference type="EMBL" id="JAGXEW010000010">
    <property type="protein sequence ID" value="KAK1167030.1"/>
    <property type="molecule type" value="Genomic_DNA"/>
</dbReference>
<keyword evidence="14" id="KW-1185">Reference proteome</keyword>
<feature type="disulfide bond" evidence="9">
    <location>
        <begin position="437"/>
        <end position="443"/>
    </location>
</feature>
<dbReference type="PANTHER" id="PTHR11769">
    <property type="entry name" value="HYALURONIDASE"/>
    <property type="match status" value="1"/>
</dbReference>
<feature type="disulfide bond" evidence="9">
    <location>
        <begin position="376"/>
        <end position="387"/>
    </location>
</feature>
<evidence type="ECO:0000256" key="4">
    <source>
        <dbReference type="ARBA" id="ARBA00023157"/>
    </source>
</evidence>
<evidence type="ECO:0000256" key="1">
    <source>
        <dbReference type="ARBA" id="ARBA00000251"/>
    </source>
</evidence>
<dbReference type="SUPFAM" id="SSF51445">
    <property type="entry name" value="(Trans)glycosidases"/>
    <property type="match status" value="1"/>
</dbReference>
<feature type="active site" description="Proton donor" evidence="7">
    <location>
        <position position="146"/>
    </location>
</feature>
<dbReference type="InterPro" id="IPR017853">
    <property type="entry name" value="GH"/>
</dbReference>
<organism evidence="13 14">
    <name type="scientific">Acipenser oxyrinchus oxyrinchus</name>
    <dbReference type="NCBI Taxonomy" id="40147"/>
    <lineage>
        <taxon>Eukaryota</taxon>
        <taxon>Metazoa</taxon>
        <taxon>Chordata</taxon>
        <taxon>Craniata</taxon>
        <taxon>Vertebrata</taxon>
        <taxon>Euteleostomi</taxon>
        <taxon>Actinopterygii</taxon>
        <taxon>Chondrostei</taxon>
        <taxon>Acipenseriformes</taxon>
        <taxon>Acipenseridae</taxon>
        <taxon>Acipenser</taxon>
    </lineage>
</organism>
<dbReference type="PRINTS" id="PR00848">
    <property type="entry name" value="SPERMPH20"/>
</dbReference>
<dbReference type="PIRSF" id="PIRSF038193">
    <property type="entry name" value="Hyaluronidase"/>
    <property type="match status" value="1"/>
</dbReference>
<name>A0AAD8DCW2_ACIOX</name>
<dbReference type="GO" id="GO:0005975">
    <property type="term" value="P:carbohydrate metabolic process"/>
    <property type="evidence" value="ECO:0007669"/>
    <property type="project" value="UniProtKB-UniRule"/>
</dbReference>
<keyword evidence="11" id="KW-0812">Transmembrane</keyword>
<feature type="disulfide bond" evidence="9">
    <location>
        <begin position="222"/>
        <end position="237"/>
    </location>
</feature>
<sequence>MVAFNPMQLFCGIKLWRLSQWIAVATVISLCKSMPQAAPPLLKNVPFIFMWNAPTELCKTRYGLDLDLKYFQYVSSTLKTATNQTVSIFYSDRFGIYPTVNEITGESFNGGLPQLVNLKKHYEQAKKDIDFYIPYDNPGLAVLDLEDWRPQWVRNWAEKDIYRRYSTDLIQQRDLTLTFEEAYHFAKDEFEQAATSYFKNSLKLGKSLKHKRLWGYYLFPECYNHDYNQTLHYTGRCPDIEIERNNQLQWLWNESTALYPSIYLEIILKASPKALLFVRHRLQEAMRVAMLPNPSYSLPVYAYTQPVFKDKNTEYLSEIDYVHTFGEAAALGVSGIVQWGSLNFTKSMDTCVALRSHIEKTLNPYILNITTATKLCSAALCKNKGRCIRKNWNSSDYLHLNSQSFKIQREKGGELSVNGKLSQKDVISLEEKFTCLCFTKEPCNERSILNNYSRGIYNKGFIFSLSVELVLGLFILIIFGGQVMYYNDPIRCF</sequence>
<evidence type="ECO:0000256" key="9">
    <source>
        <dbReference type="PIRSR" id="PIRSR038193-3"/>
    </source>
</evidence>
<dbReference type="GO" id="GO:0001669">
    <property type="term" value="C:acrosomal vesicle"/>
    <property type="evidence" value="ECO:0007669"/>
    <property type="project" value="TreeGrafter"/>
</dbReference>
<protein>
    <recommendedName>
        <fullName evidence="10">Hyaluronidase</fullName>
        <ecNumber evidence="10">3.2.1.35</ecNumber>
    </recommendedName>
</protein>
<comment type="catalytic activity">
    <reaction evidence="1 10">
        <text>Random hydrolysis of (1-&gt;4)-linkages between N-acetyl-beta-D-glucosamine and D-glucuronate residues in hyaluronate.</text>
        <dbReference type="EC" id="3.2.1.35"/>
    </reaction>
</comment>
<dbReference type="PANTHER" id="PTHR11769:SF20">
    <property type="entry name" value="HYALURONIDASE PH-20"/>
    <property type="match status" value="1"/>
</dbReference>